<keyword evidence="1" id="KW-0812">Transmembrane</keyword>
<reference evidence="2" key="2">
    <citation type="submission" date="2020-03" db="EMBL/GenBank/DDBJ databases">
        <authorList>
            <person name="Fu F.-F."/>
            <person name="Chen J."/>
        </authorList>
    </citation>
    <scope>NUCLEOTIDE SEQUENCE</scope>
    <source>
        <strain evidence="2">Lc1</strain>
    </source>
</reference>
<dbReference type="EMBL" id="WVTB01000074">
    <property type="protein sequence ID" value="KAF3800663.1"/>
    <property type="molecule type" value="Genomic_DNA"/>
</dbReference>
<evidence type="ECO:0000313" key="2">
    <source>
        <dbReference type="EMBL" id="KAF3800663.1"/>
    </source>
</evidence>
<reference evidence="2" key="1">
    <citation type="journal article" date="2020" name="Phytopathology">
        <title>Genome sequence and comparative analysis of Colletotrichum gloeosporioides isolated from Liriodendron leaves.</title>
        <authorList>
            <person name="Fu F.F."/>
            <person name="Hao Z."/>
            <person name="Wang P."/>
            <person name="Lu Y."/>
            <person name="Xue L.J."/>
            <person name="Wei G."/>
            <person name="Tian Y."/>
            <person name="Baishi H."/>
            <person name="Xu H."/>
            <person name="Shi J."/>
            <person name="Cheng T."/>
            <person name="Wang G."/>
            <person name="Yi Y."/>
            <person name="Chen J."/>
        </authorList>
    </citation>
    <scope>NUCLEOTIDE SEQUENCE</scope>
    <source>
        <strain evidence="2">Lc1</strain>
    </source>
</reference>
<proteinExistence type="predicted"/>
<dbReference type="Proteomes" id="UP000613401">
    <property type="component" value="Unassembled WGS sequence"/>
</dbReference>
<sequence length="124" mass="13966">MRCYCFAANLQSLETGSGKYLWEKVELVMVSVRVVCWRGSGGAHLLSCASSLIIFIIRRWTILIYCLIFLGGFILLLQRNGVYKHLRDIGECWAVGSLAPCLGALFREHILETLCCFWGAGMTR</sequence>
<protein>
    <submittedName>
        <fullName evidence="2">Uncharacterized protein</fullName>
    </submittedName>
</protein>
<dbReference type="RefSeq" id="XP_045259822.1">
    <property type="nucleotide sequence ID" value="XM_045403634.1"/>
</dbReference>
<gene>
    <name evidence="2" type="ORF">GCG54_00003561</name>
</gene>
<evidence type="ECO:0000256" key="1">
    <source>
        <dbReference type="SAM" id="Phobius"/>
    </source>
</evidence>
<evidence type="ECO:0000313" key="3">
    <source>
        <dbReference type="Proteomes" id="UP000613401"/>
    </source>
</evidence>
<organism evidence="2 3">
    <name type="scientific">Colletotrichum gloeosporioides</name>
    <name type="common">Anthracnose fungus</name>
    <name type="synonym">Glomerella cingulata</name>
    <dbReference type="NCBI Taxonomy" id="474922"/>
    <lineage>
        <taxon>Eukaryota</taxon>
        <taxon>Fungi</taxon>
        <taxon>Dikarya</taxon>
        <taxon>Ascomycota</taxon>
        <taxon>Pezizomycotina</taxon>
        <taxon>Sordariomycetes</taxon>
        <taxon>Hypocreomycetidae</taxon>
        <taxon>Glomerellales</taxon>
        <taxon>Glomerellaceae</taxon>
        <taxon>Colletotrichum</taxon>
        <taxon>Colletotrichum gloeosporioides species complex</taxon>
    </lineage>
</organism>
<accession>A0A8H4CBD6</accession>
<dbReference type="AlphaFoldDB" id="A0A8H4CBD6"/>
<keyword evidence="1" id="KW-0472">Membrane</keyword>
<comment type="caution">
    <text evidence="2">The sequence shown here is derived from an EMBL/GenBank/DDBJ whole genome shotgun (WGS) entry which is preliminary data.</text>
</comment>
<dbReference type="GeneID" id="69010721"/>
<name>A0A8H4CBD6_COLGL</name>
<keyword evidence="1" id="KW-1133">Transmembrane helix</keyword>
<feature type="transmembrane region" description="Helical" evidence="1">
    <location>
        <begin position="52"/>
        <end position="77"/>
    </location>
</feature>
<keyword evidence="3" id="KW-1185">Reference proteome</keyword>